<feature type="compositionally biased region" description="Low complexity" evidence="8">
    <location>
        <begin position="25"/>
        <end position="51"/>
    </location>
</feature>
<dbReference type="FunFam" id="2.40.50.140:FF:000051">
    <property type="entry name" value="RNA-binding transcriptional accessory protein"/>
    <property type="match status" value="1"/>
</dbReference>
<dbReference type="PROSITE" id="PS50126">
    <property type="entry name" value="S1"/>
    <property type="match status" value="6"/>
</dbReference>
<comment type="similarity">
    <text evidence="1">Belongs to the bacterial ribosomal protein bS1 family.</text>
</comment>
<dbReference type="AlphaFoldDB" id="A0A8J7QA07"/>
<feature type="domain" description="S1 motif" evidence="9">
    <location>
        <begin position="521"/>
        <end position="590"/>
    </location>
</feature>
<evidence type="ECO:0000313" key="10">
    <source>
        <dbReference type="EMBL" id="MBO1320199.1"/>
    </source>
</evidence>
<evidence type="ECO:0000256" key="8">
    <source>
        <dbReference type="SAM" id="MobiDB-lite"/>
    </source>
</evidence>
<evidence type="ECO:0000256" key="5">
    <source>
        <dbReference type="ARBA" id="ARBA00023274"/>
    </source>
</evidence>
<dbReference type="GO" id="GO:0003729">
    <property type="term" value="F:mRNA binding"/>
    <property type="evidence" value="ECO:0007669"/>
    <property type="project" value="UniProtKB-ARBA"/>
</dbReference>
<dbReference type="CDD" id="cd04465">
    <property type="entry name" value="S1_RPS1_repeat_ec2_hs2"/>
    <property type="match status" value="1"/>
</dbReference>
<evidence type="ECO:0000256" key="3">
    <source>
        <dbReference type="ARBA" id="ARBA00022884"/>
    </source>
</evidence>
<dbReference type="Gene3D" id="2.40.50.140">
    <property type="entry name" value="Nucleic acid-binding proteins"/>
    <property type="match status" value="6"/>
</dbReference>
<dbReference type="PANTHER" id="PTHR10724">
    <property type="entry name" value="30S RIBOSOMAL PROTEIN S1"/>
    <property type="match status" value="1"/>
</dbReference>
<dbReference type="EMBL" id="JAFREP010000016">
    <property type="protein sequence ID" value="MBO1320199.1"/>
    <property type="molecule type" value="Genomic_DNA"/>
</dbReference>
<dbReference type="NCBIfam" id="NF004952">
    <property type="entry name" value="PRK06299.1-2"/>
    <property type="match status" value="1"/>
</dbReference>
<dbReference type="PANTHER" id="PTHR10724:SF7">
    <property type="entry name" value="SMALL RIBOSOMAL SUBUNIT PROTEIN BS1C"/>
    <property type="match status" value="1"/>
</dbReference>
<keyword evidence="11" id="KW-1185">Reference proteome</keyword>
<proteinExistence type="inferred from homology"/>
<keyword evidence="3" id="KW-0694">RNA-binding</keyword>
<dbReference type="SMART" id="SM00316">
    <property type="entry name" value="S1"/>
    <property type="match status" value="6"/>
</dbReference>
<accession>A0A8J7QA07</accession>
<evidence type="ECO:0000256" key="1">
    <source>
        <dbReference type="ARBA" id="ARBA00006767"/>
    </source>
</evidence>
<dbReference type="InterPro" id="IPR012340">
    <property type="entry name" value="NA-bd_OB-fold"/>
</dbReference>
<organism evidence="10 11">
    <name type="scientific">Acanthopleuribacter pedis</name>
    <dbReference type="NCBI Taxonomy" id="442870"/>
    <lineage>
        <taxon>Bacteria</taxon>
        <taxon>Pseudomonadati</taxon>
        <taxon>Acidobacteriota</taxon>
        <taxon>Holophagae</taxon>
        <taxon>Acanthopleuribacterales</taxon>
        <taxon>Acanthopleuribacteraceae</taxon>
        <taxon>Acanthopleuribacter</taxon>
    </lineage>
</organism>
<evidence type="ECO:0000313" key="11">
    <source>
        <dbReference type="Proteomes" id="UP000664417"/>
    </source>
</evidence>
<gene>
    <name evidence="10" type="ORF">J3U88_17120</name>
</gene>
<dbReference type="NCBIfam" id="NF005208">
    <property type="entry name" value="PRK06676.1"/>
    <property type="match status" value="1"/>
</dbReference>
<dbReference type="RefSeq" id="WP_207860153.1">
    <property type="nucleotide sequence ID" value="NZ_JAFREP010000016.1"/>
</dbReference>
<evidence type="ECO:0000256" key="2">
    <source>
        <dbReference type="ARBA" id="ARBA00022737"/>
    </source>
</evidence>
<evidence type="ECO:0000256" key="7">
    <source>
        <dbReference type="ARBA" id="ARBA00035517"/>
    </source>
</evidence>
<feature type="domain" description="S1 motif" evidence="9">
    <location>
        <begin position="92"/>
        <end position="158"/>
    </location>
</feature>
<dbReference type="InterPro" id="IPR035104">
    <property type="entry name" value="Ribosomal_protein_S1-like"/>
</dbReference>
<feature type="region of interest" description="Disordered" evidence="8">
    <location>
        <begin position="1"/>
        <end position="74"/>
    </location>
</feature>
<dbReference type="FunFam" id="2.40.50.140:FF:000011">
    <property type="entry name" value="30S ribosomal protein S1"/>
    <property type="match status" value="2"/>
</dbReference>
<comment type="caution">
    <text evidence="10">The sequence shown here is derived from an EMBL/GenBank/DDBJ whole genome shotgun (WGS) entry which is preliminary data.</text>
</comment>
<dbReference type="GO" id="GO:0022627">
    <property type="term" value="C:cytosolic small ribosomal subunit"/>
    <property type="evidence" value="ECO:0007669"/>
    <property type="project" value="TreeGrafter"/>
</dbReference>
<dbReference type="InterPro" id="IPR003029">
    <property type="entry name" value="S1_domain"/>
</dbReference>
<dbReference type="Proteomes" id="UP000664417">
    <property type="component" value="Unassembled WGS sequence"/>
</dbReference>
<keyword evidence="2" id="KW-0677">Repeat</keyword>
<feature type="compositionally biased region" description="Acidic residues" evidence="8">
    <location>
        <begin position="60"/>
        <end position="70"/>
    </location>
</feature>
<sequence length="629" mass="70344">MKQTEATAEQKQDATVVEGTREAEAAPVAEEQQPPVAEEQQPPAAEAAAPALKSDHISEQDDDDVEEEAAEEGKSFEELLEEYDQFREYRPGEIVTGTVVNIGEQDVVVDIGARVEGTVPSTEFQDEEGNLKTKEGERIKVMVLRFNPEAQHIPLSHERARIAHVWDDIEEVATKEKTLKGVIIEKVKGGFIVDVGVRAFLPTSQATLKPQKDYQDLLGKRFDFSILKIQRRRGNLILSRKDLLQAEFETKRTGLFDKLQEGAVLTGSVKNVTDYGAFIDLGGLDGLLHISDMSWGRINHPKDLVTVDQEIEVKVLRFDPDKEKVSLGLKQCMPDPWLSVSENYPPGKSVKGTVLNLTSYGAFVELEPGVEGMIHVSEMSWTKKVRNPGQVLQKGQEVSVKVLDLDSDKRRVSLSLKQTEDNPWESLAERFPVGSKVKGKVRNITEFGAFVEIEDGIDGLVHVSDFKWGERTADPNEYVKKGEEVEVVILAVDTESKKVSLGMKQMGNDPWLDFTKTYREGDYITASVTKVTDFGVFLQLAEHVEGLVRNNELDIPRGAKANDHYNEGDEVQVIVTRISHRERKVDLSVRRLRQDQERRAIAEYTKSNDTGGATMGDVMAEGLRHLINK</sequence>
<dbReference type="SUPFAM" id="SSF50249">
    <property type="entry name" value="Nucleic acid-binding proteins"/>
    <property type="match status" value="6"/>
</dbReference>
<dbReference type="GO" id="GO:0003735">
    <property type="term" value="F:structural constituent of ribosome"/>
    <property type="evidence" value="ECO:0007669"/>
    <property type="project" value="InterPro"/>
</dbReference>
<protein>
    <recommendedName>
        <fullName evidence="6">Small ribosomal subunit protein bS1</fullName>
    </recommendedName>
    <alternativeName>
        <fullName evidence="7">30S ribosomal protein S1</fullName>
    </alternativeName>
</protein>
<reference evidence="10" key="1">
    <citation type="submission" date="2021-03" db="EMBL/GenBank/DDBJ databases">
        <authorList>
            <person name="Wang G."/>
        </authorList>
    </citation>
    <scope>NUCLEOTIDE SEQUENCE</scope>
    <source>
        <strain evidence="10">KCTC 12899</strain>
    </source>
</reference>
<dbReference type="CDD" id="cd05688">
    <property type="entry name" value="S1_RPS1_repeat_ec3"/>
    <property type="match status" value="1"/>
</dbReference>
<evidence type="ECO:0000256" key="6">
    <source>
        <dbReference type="ARBA" id="ARBA00035293"/>
    </source>
</evidence>
<dbReference type="GO" id="GO:0006412">
    <property type="term" value="P:translation"/>
    <property type="evidence" value="ECO:0007669"/>
    <property type="project" value="InterPro"/>
</dbReference>
<dbReference type="NCBIfam" id="TIGR00717">
    <property type="entry name" value="rpsA"/>
    <property type="match status" value="1"/>
</dbReference>
<feature type="domain" description="S1 motif" evidence="9">
    <location>
        <begin position="434"/>
        <end position="504"/>
    </location>
</feature>
<evidence type="ECO:0000259" key="9">
    <source>
        <dbReference type="PROSITE" id="PS50126"/>
    </source>
</evidence>
<feature type="domain" description="S1 motif" evidence="9">
    <location>
        <begin position="347"/>
        <end position="417"/>
    </location>
</feature>
<keyword evidence="4 10" id="KW-0689">Ribosomal protein</keyword>
<feature type="domain" description="S1 motif" evidence="9">
    <location>
        <begin position="262"/>
        <end position="330"/>
    </location>
</feature>
<feature type="domain" description="S1 motif" evidence="9">
    <location>
        <begin position="176"/>
        <end position="241"/>
    </location>
</feature>
<evidence type="ECO:0000256" key="4">
    <source>
        <dbReference type="ARBA" id="ARBA00022980"/>
    </source>
</evidence>
<name>A0A8J7QA07_9BACT</name>
<keyword evidence="5" id="KW-0687">Ribonucleoprotein</keyword>
<dbReference type="InterPro" id="IPR000110">
    <property type="entry name" value="Ribosomal_bS1"/>
</dbReference>
<dbReference type="PRINTS" id="PR00681">
    <property type="entry name" value="RIBOSOMALS1"/>
</dbReference>
<dbReference type="Pfam" id="PF00575">
    <property type="entry name" value="S1"/>
    <property type="match status" value="6"/>
</dbReference>
<dbReference type="InterPro" id="IPR050437">
    <property type="entry name" value="Ribos_protein_bS1-like"/>
</dbReference>